<sequence length="117" mass="12899">MSQPPPPHFHQVCPADDLWAGEMQEFTVGETPVLLLRTDDGAVRAVQYTCPHQDFPLSDGDFDGCTLTCGAHLWEFDAQTGRSINPDDAKLALYPVEERDGFVFVAVDGIDPFHSHA</sequence>
<dbReference type="KEGG" id="pdx:Psed_1157"/>
<evidence type="ECO:0000256" key="4">
    <source>
        <dbReference type="ARBA" id="ARBA00022723"/>
    </source>
</evidence>
<keyword evidence="7" id="KW-0408">Iron</keyword>
<dbReference type="Pfam" id="PF00355">
    <property type="entry name" value="Rieske"/>
    <property type="match status" value="1"/>
</dbReference>
<dbReference type="PANTHER" id="PTHR21266">
    <property type="entry name" value="IRON-SULFUR DOMAIN CONTAINING PROTEIN"/>
    <property type="match status" value="1"/>
</dbReference>
<dbReference type="Proteomes" id="UP000007809">
    <property type="component" value="Chromosome"/>
</dbReference>
<keyword evidence="3" id="KW-0001">2Fe-2S</keyword>
<keyword evidence="6" id="KW-0560">Oxidoreductase</keyword>
<dbReference type="GO" id="GO:0051537">
    <property type="term" value="F:2 iron, 2 sulfur cluster binding"/>
    <property type="evidence" value="ECO:0007669"/>
    <property type="project" value="UniProtKB-KW"/>
</dbReference>
<dbReference type="Gene3D" id="2.102.10.10">
    <property type="entry name" value="Rieske [2Fe-2S] iron-sulphur domain"/>
    <property type="match status" value="1"/>
</dbReference>
<evidence type="ECO:0000256" key="3">
    <source>
        <dbReference type="ARBA" id="ARBA00022714"/>
    </source>
</evidence>
<dbReference type="InterPro" id="IPR050584">
    <property type="entry name" value="Cholesterol_7-desaturase"/>
</dbReference>
<organism evidence="11 12">
    <name type="scientific">Pseudonocardia dioxanivorans (strain ATCC 55486 / DSM 44775 / JCM 13855 / CB1190)</name>
    <dbReference type="NCBI Taxonomy" id="675635"/>
    <lineage>
        <taxon>Bacteria</taxon>
        <taxon>Bacillati</taxon>
        <taxon>Actinomycetota</taxon>
        <taxon>Actinomycetes</taxon>
        <taxon>Pseudonocardiales</taxon>
        <taxon>Pseudonocardiaceae</taxon>
        <taxon>Pseudonocardia</taxon>
    </lineage>
</organism>
<dbReference type="PANTHER" id="PTHR21266:SF32">
    <property type="entry name" value="CHOLESTEROL 7-DESATURASE NVD"/>
    <property type="match status" value="1"/>
</dbReference>
<dbReference type="GO" id="GO:0004497">
    <property type="term" value="F:monooxygenase activity"/>
    <property type="evidence" value="ECO:0007669"/>
    <property type="project" value="UniProtKB-ARBA"/>
</dbReference>
<dbReference type="GO" id="GO:0046872">
    <property type="term" value="F:metal ion binding"/>
    <property type="evidence" value="ECO:0007669"/>
    <property type="project" value="UniProtKB-KW"/>
</dbReference>
<evidence type="ECO:0000256" key="7">
    <source>
        <dbReference type="ARBA" id="ARBA00023004"/>
    </source>
</evidence>
<dbReference type="InterPro" id="IPR036922">
    <property type="entry name" value="Rieske_2Fe-2S_sf"/>
</dbReference>
<evidence type="ECO:0000256" key="5">
    <source>
        <dbReference type="ARBA" id="ARBA00022989"/>
    </source>
</evidence>
<dbReference type="GO" id="GO:0005737">
    <property type="term" value="C:cytoplasm"/>
    <property type="evidence" value="ECO:0007669"/>
    <property type="project" value="TreeGrafter"/>
</dbReference>
<accession>F4CTZ6</accession>
<keyword evidence="4" id="KW-0479">Metal-binding</keyword>
<gene>
    <name evidence="11" type="ordered locus">Psed_1157</name>
</gene>
<keyword evidence="12" id="KW-1185">Reference proteome</keyword>
<keyword evidence="2" id="KW-0812">Transmembrane</keyword>
<evidence type="ECO:0000256" key="1">
    <source>
        <dbReference type="ARBA" id="ARBA00004370"/>
    </source>
</evidence>
<comment type="subcellular location">
    <subcellularLocation>
        <location evidence="1">Membrane</location>
    </subcellularLocation>
</comment>
<dbReference type="HOGENOM" id="CLU_055690_5_0_11"/>
<feature type="domain" description="Rieske" evidence="10">
    <location>
        <begin position="10"/>
        <end position="105"/>
    </location>
</feature>
<dbReference type="GO" id="GO:0016705">
    <property type="term" value="F:oxidoreductase activity, acting on paired donors, with incorporation or reduction of molecular oxygen"/>
    <property type="evidence" value="ECO:0007669"/>
    <property type="project" value="UniProtKB-ARBA"/>
</dbReference>
<dbReference type="PROSITE" id="PS51296">
    <property type="entry name" value="RIESKE"/>
    <property type="match status" value="1"/>
</dbReference>
<protein>
    <submittedName>
        <fullName evidence="11">Rieske (2Fe-2S) iron-sulfur domain protein</fullName>
    </submittedName>
</protein>
<proteinExistence type="predicted"/>
<evidence type="ECO:0000256" key="6">
    <source>
        <dbReference type="ARBA" id="ARBA00023002"/>
    </source>
</evidence>
<evidence type="ECO:0000313" key="11">
    <source>
        <dbReference type="EMBL" id="AEA23404.1"/>
    </source>
</evidence>
<name>F4CTZ6_PSEUX</name>
<evidence type="ECO:0000259" key="10">
    <source>
        <dbReference type="PROSITE" id="PS51296"/>
    </source>
</evidence>
<evidence type="ECO:0000313" key="12">
    <source>
        <dbReference type="Proteomes" id="UP000007809"/>
    </source>
</evidence>
<dbReference type="STRING" id="675635.Psed_1157"/>
<evidence type="ECO:0000256" key="2">
    <source>
        <dbReference type="ARBA" id="ARBA00022692"/>
    </source>
</evidence>
<evidence type="ECO:0000256" key="8">
    <source>
        <dbReference type="ARBA" id="ARBA00023014"/>
    </source>
</evidence>
<keyword evidence="5" id="KW-1133">Transmembrane helix</keyword>
<evidence type="ECO:0000256" key="9">
    <source>
        <dbReference type="ARBA" id="ARBA00023136"/>
    </source>
</evidence>
<reference evidence="11 12" key="1">
    <citation type="journal article" date="2011" name="J. Bacteriol.">
        <title>Genome sequence of the 1,4-dioxane-degrading Pseudonocardia dioxanivorans strain CB1190.</title>
        <authorList>
            <person name="Sales C.M."/>
            <person name="Mahendra S."/>
            <person name="Grostern A."/>
            <person name="Parales R.E."/>
            <person name="Goodwin L.A."/>
            <person name="Woyke T."/>
            <person name="Nolan M."/>
            <person name="Lapidus A."/>
            <person name="Chertkov O."/>
            <person name="Ovchinnikova G."/>
            <person name="Sczyrba A."/>
            <person name="Alvarez-Cohen L."/>
        </authorList>
    </citation>
    <scope>NUCLEOTIDE SEQUENCE [LARGE SCALE GENOMIC DNA]</scope>
    <source>
        <strain evidence="12">ATCC 55486 / DSM 44775 / JCM 13855 / CB1190</strain>
    </source>
</reference>
<dbReference type="RefSeq" id="WP_013673342.1">
    <property type="nucleotide sequence ID" value="NC_015312.1"/>
</dbReference>
<dbReference type="AlphaFoldDB" id="F4CTZ6"/>
<dbReference type="InterPro" id="IPR017941">
    <property type="entry name" value="Rieske_2Fe-2S"/>
</dbReference>
<dbReference type="EMBL" id="CP002593">
    <property type="protein sequence ID" value="AEA23404.1"/>
    <property type="molecule type" value="Genomic_DNA"/>
</dbReference>
<dbReference type="SUPFAM" id="SSF50022">
    <property type="entry name" value="ISP domain"/>
    <property type="match status" value="1"/>
</dbReference>
<dbReference type="GO" id="GO:0016020">
    <property type="term" value="C:membrane"/>
    <property type="evidence" value="ECO:0007669"/>
    <property type="project" value="UniProtKB-SubCell"/>
</dbReference>
<keyword evidence="8" id="KW-0411">Iron-sulfur</keyword>
<dbReference type="OrthoDB" id="147178at2"/>
<keyword evidence="9" id="KW-0472">Membrane</keyword>
<dbReference type="eggNOG" id="COG2146">
    <property type="taxonomic scope" value="Bacteria"/>
</dbReference>